<accession>A0ABR4BBI2</accession>
<feature type="region of interest" description="Disordered" evidence="1">
    <location>
        <begin position="1"/>
        <end position="57"/>
    </location>
</feature>
<name>A0ABR4BBI2_9LECA</name>
<gene>
    <name evidence="2" type="ORF">ABVK25_004458</name>
</gene>
<evidence type="ECO:0000256" key="1">
    <source>
        <dbReference type="SAM" id="MobiDB-lite"/>
    </source>
</evidence>
<comment type="caution">
    <text evidence="2">The sequence shown here is derived from an EMBL/GenBank/DDBJ whole genome shotgun (WGS) entry which is preliminary data.</text>
</comment>
<sequence length="57" mass="6553">MLRMNMNKGNIDVKVVGRKRNENYESLRKGEGDRRKDMGIEKLERELSPSKGACEEG</sequence>
<proteinExistence type="predicted"/>
<reference evidence="2 3" key="1">
    <citation type="submission" date="2024-09" db="EMBL/GenBank/DDBJ databases">
        <title>Rethinking Asexuality: The Enigmatic Case of Functional Sexual Genes in Lepraria (Stereocaulaceae).</title>
        <authorList>
            <person name="Doellman M."/>
            <person name="Sun Y."/>
            <person name="Barcenas-Pena A."/>
            <person name="Lumbsch H.T."/>
            <person name="Grewe F."/>
        </authorList>
    </citation>
    <scope>NUCLEOTIDE SEQUENCE [LARGE SCALE GENOMIC DNA]</scope>
    <source>
        <strain evidence="2 3">Grewe 0041</strain>
    </source>
</reference>
<keyword evidence="3" id="KW-1185">Reference proteome</keyword>
<dbReference type="EMBL" id="JBHFEH010000012">
    <property type="protein sequence ID" value="KAL2055120.1"/>
    <property type="molecule type" value="Genomic_DNA"/>
</dbReference>
<evidence type="ECO:0000313" key="2">
    <source>
        <dbReference type="EMBL" id="KAL2055120.1"/>
    </source>
</evidence>
<dbReference type="Proteomes" id="UP001590951">
    <property type="component" value="Unassembled WGS sequence"/>
</dbReference>
<organism evidence="2 3">
    <name type="scientific">Lepraria finkii</name>
    <dbReference type="NCBI Taxonomy" id="1340010"/>
    <lineage>
        <taxon>Eukaryota</taxon>
        <taxon>Fungi</taxon>
        <taxon>Dikarya</taxon>
        <taxon>Ascomycota</taxon>
        <taxon>Pezizomycotina</taxon>
        <taxon>Lecanoromycetes</taxon>
        <taxon>OSLEUM clade</taxon>
        <taxon>Lecanoromycetidae</taxon>
        <taxon>Lecanorales</taxon>
        <taxon>Lecanorineae</taxon>
        <taxon>Stereocaulaceae</taxon>
        <taxon>Lepraria</taxon>
    </lineage>
</organism>
<feature type="compositionally biased region" description="Basic and acidic residues" evidence="1">
    <location>
        <begin position="19"/>
        <end position="48"/>
    </location>
</feature>
<protein>
    <submittedName>
        <fullName evidence="2">Uncharacterized protein</fullName>
    </submittedName>
</protein>
<evidence type="ECO:0000313" key="3">
    <source>
        <dbReference type="Proteomes" id="UP001590951"/>
    </source>
</evidence>